<name>A0A9P6H9N4_9AGAM</name>
<comment type="caution">
    <text evidence="2">The sequence shown here is derived from an EMBL/GenBank/DDBJ whole genome shotgun (WGS) entry which is preliminary data.</text>
</comment>
<dbReference type="AlphaFoldDB" id="A0A9P6H9N4"/>
<evidence type="ECO:0000256" key="1">
    <source>
        <dbReference type="SAM" id="MobiDB-lite"/>
    </source>
</evidence>
<dbReference type="OrthoDB" id="2745898at2759"/>
<gene>
    <name evidence="2" type="ORF">BJ322DRAFT_1111023</name>
</gene>
<dbReference type="InterPro" id="IPR036047">
    <property type="entry name" value="F-box-like_dom_sf"/>
</dbReference>
<protein>
    <recommendedName>
        <fullName evidence="4">F-box domain-containing protein</fullName>
    </recommendedName>
</protein>
<accession>A0A9P6H9N4</accession>
<reference evidence="2" key="1">
    <citation type="journal article" date="2020" name="Nat. Commun.">
        <title>Large-scale genome sequencing of mycorrhizal fungi provides insights into the early evolution of symbiotic traits.</title>
        <authorList>
            <person name="Miyauchi S."/>
            <person name="Kiss E."/>
            <person name="Kuo A."/>
            <person name="Drula E."/>
            <person name="Kohler A."/>
            <person name="Sanchez-Garcia M."/>
            <person name="Morin E."/>
            <person name="Andreopoulos B."/>
            <person name="Barry K.W."/>
            <person name="Bonito G."/>
            <person name="Buee M."/>
            <person name="Carver A."/>
            <person name="Chen C."/>
            <person name="Cichocki N."/>
            <person name="Clum A."/>
            <person name="Culley D."/>
            <person name="Crous P.W."/>
            <person name="Fauchery L."/>
            <person name="Girlanda M."/>
            <person name="Hayes R.D."/>
            <person name="Keri Z."/>
            <person name="LaButti K."/>
            <person name="Lipzen A."/>
            <person name="Lombard V."/>
            <person name="Magnuson J."/>
            <person name="Maillard F."/>
            <person name="Murat C."/>
            <person name="Nolan M."/>
            <person name="Ohm R.A."/>
            <person name="Pangilinan J."/>
            <person name="Pereira M.F."/>
            <person name="Perotto S."/>
            <person name="Peter M."/>
            <person name="Pfister S."/>
            <person name="Riley R."/>
            <person name="Sitrit Y."/>
            <person name="Stielow J.B."/>
            <person name="Szollosi G."/>
            <person name="Zifcakova L."/>
            <person name="Stursova M."/>
            <person name="Spatafora J.W."/>
            <person name="Tedersoo L."/>
            <person name="Vaario L.M."/>
            <person name="Yamada A."/>
            <person name="Yan M."/>
            <person name="Wang P."/>
            <person name="Xu J."/>
            <person name="Bruns T."/>
            <person name="Baldrian P."/>
            <person name="Vilgalys R."/>
            <person name="Dunand C."/>
            <person name="Henrissat B."/>
            <person name="Grigoriev I.V."/>
            <person name="Hibbett D."/>
            <person name="Nagy L.G."/>
            <person name="Martin F.M."/>
        </authorList>
    </citation>
    <scope>NUCLEOTIDE SEQUENCE</scope>
    <source>
        <strain evidence="2">UH-Tt-Lm1</strain>
    </source>
</reference>
<proteinExistence type="predicted"/>
<feature type="region of interest" description="Disordered" evidence="1">
    <location>
        <begin position="1"/>
        <end position="21"/>
    </location>
</feature>
<dbReference type="EMBL" id="WIUZ02000012">
    <property type="protein sequence ID" value="KAF9782134.1"/>
    <property type="molecule type" value="Genomic_DNA"/>
</dbReference>
<dbReference type="Proteomes" id="UP000736335">
    <property type="component" value="Unassembled WGS sequence"/>
</dbReference>
<feature type="compositionally biased region" description="Basic residues" evidence="1">
    <location>
        <begin position="1"/>
        <end position="12"/>
    </location>
</feature>
<dbReference type="SUPFAM" id="SSF81383">
    <property type="entry name" value="F-box domain"/>
    <property type="match status" value="1"/>
</dbReference>
<sequence>MGKATVRRATHKKGSDPERPRWRILPPEIVHIIVEMLGTDKESLGSCALVSRDFTFAALCRLGRHISINTVRRLRECARLLANASAFQHVRSLDLGITTKKTIHQRDWDDYLIVLEAFARRHTLNRLWFSEVPFYFSKRGNQERFGNTISSLTTTVNELGLYSCHFSSYEEMISFIRAFPLCASLYVRDCVAQRNPAELNAFVRLPRHTLHINDLELTSSSNYKHLIDVSNLVKDAALDVSSLTGFTCEMSAADAVQQALMITAASPIERLQLACDEAEGFHVLADPAITGWQLQSLTIGPLIQKDDRWCERALELSPNLPYLEYVTVSGSYSRPVRYLFWRRMDQLLSRQDLFPRLKRLDICVNEGSRRLRYREQQSILQDLSNLSRAGKSASLNAIAP</sequence>
<evidence type="ECO:0000313" key="2">
    <source>
        <dbReference type="EMBL" id="KAF9782134.1"/>
    </source>
</evidence>
<evidence type="ECO:0008006" key="4">
    <source>
        <dbReference type="Google" id="ProtNLM"/>
    </source>
</evidence>
<evidence type="ECO:0000313" key="3">
    <source>
        <dbReference type="Proteomes" id="UP000736335"/>
    </source>
</evidence>
<organism evidence="2 3">
    <name type="scientific">Thelephora terrestris</name>
    <dbReference type="NCBI Taxonomy" id="56493"/>
    <lineage>
        <taxon>Eukaryota</taxon>
        <taxon>Fungi</taxon>
        <taxon>Dikarya</taxon>
        <taxon>Basidiomycota</taxon>
        <taxon>Agaricomycotina</taxon>
        <taxon>Agaricomycetes</taxon>
        <taxon>Thelephorales</taxon>
        <taxon>Thelephoraceae</taxon>
        <taxon>Thelephora</taxon>
    </lineage>
</organism>
<reference evidence="2" key="2">
    <citation type="submission" date="2020-11" db="EMBL/GenBank/DDBJ databases">
        <authorList>
            <consortium name="DOE Joint Genome Institute"/>
            <person name="Kuo A."/>
            <person name="Miyauchi S."/>
            <person name="Kiss E."/>
            <person name="Drula E."/>
            <person name="Kohler A."/>
            <person name="Sanchez-Garcia M."/>
            <person name="Andreopoulos B."/>
            <person name="Barry K.W."/>
            <person name="Bonito G."/>
            <person name="Buee M."/>
            <person name="Carver A."/>
            <person name="Chen C."/>
            <person name="Cichocki N."/>
            <person name="Clum A."/>
            <person name="Culley D."/>
            <person name="Crous P.W."/>
            <person name="Fauchery L."/>
            <person name="Girlanda M."/>
            <person name="Hayes R."/>
            <person name="Keri Z."/>
            <person name="Labutti K."/>
            <person name="Lipzen A."/>
            <person name="Lombard V."/>
            <person name="Magnuson J."/>
            <person name="Maillard F."/>
            <person name="Morin E."/>
            <person name="Murat C."/>
            <person name="Nolan M."/>
            <person name="Ohm R."/>
            <person name="Pangilinan J."/>
            <person name="Pereira M."/>
            <person name="Perotto S."/>
            <person name="Peter M."/>
            <person name="Riley R."/>
            <person name="Sitrit Y."/>
            <person name="Stielow B."/>
            <person name="Szollosi G."/>
            <person name="Zifcakova L."/>
            <person name="Stursova M."/>
            <person name="Spatafora J.W."/>
            <person name="Tedersoo L."/>
            <person name="Vaario L.-M."/>
            <person name="Yamada A."/>
            <person name="Yan M."/>
            <person name="Wang P."/>
            <person name="Xu J."/>
            <person name="Bruns T."/>
            <person name="Baldrian P."/>
            <person name="Vilgalys R."/>
            <person name="Henrissat B."/>
            <person name="Grigoriev I.V."/>
            <person name="Hibbett D."/>
            <person name="Nagy L.G."/>
            <person name="Martin F.M."/>
        </authorList>
    </citation>
    <scope>NUCLEOTIDE SEQUENCE</scope>
    <source>
        <strain evidence="2">UH-Tt-Lm1</strain>
    </source>
</reference>
<keyword evidence="3" id="KW-1185">Reference proteome</keyword>